<evidence type="ECO:0000256" key="2">
    <source>
        <dbReference type="SAM" id="Phobius"/>
    </source>
</evidence>
<evidence type="ECO:0000313" key="4">
    <source>
        <dbReference type="Proteomes" id="UP000230767"/>
    </source>
</evidence>
<keyword evidence="2" id="KW-0812">Transmembrane</keyword>
<dbReference type="EMBL" id="PFLW01000023">
    <property type="protein sequence ID" value="PIY89474.1"/>
    <property type="molecule type" value="Genomic_DNA"/>
</dbReference>
<evidence type="ECO:0000256" key="1">
    <source>
        <dbReference type="SAM" id="Coils"/>
    </source>
</evidence>
<feature type="transmembrane region" description="Helical" evidence="2">
    <location>
        <begin position="20"/>
        <end position="42"/>
    </location>
</feature>
<dbReference type="AlphaFoldDB" id="A0A2M7R6V9"/>
<protein>
    <recommendedName>
        <fullName evidence="5">Cell division protein FtsL</fullName>
    </recommendedName>
</protein>
<keyword evidence="2" id="KW-1133">Transmembrane helix</keyword>
<proteinExistence type="predicted"/>
<dbReference type="InterPro" id="IPR007060">
    <property type="entry name" value="FtsL/DivIC"/>
</dbReference>
<name>A0A2M7R6V9_9BACT</name>
<comment type="caution">
    <text evidence="3">The sequence shown here is derived from an EMBL/GenBank/DDBJ whole genome shotgun (WGS) entry which is preliminary data.</text>
</comment>
<keyword evidence="1" id="KW-0175">Coiled coil</keyword>
<evidence type="ECO:0008006" key="5">
    <source>
        <dbReference type="Google" id="ProtNLM"/>
    </source>
</evidence>
<evidence type="ECO:0000313" key="3">
    <source>
        <dbReference type="EMBL" id="PIY89474.1"/>
    </source>
</evidence>
<organism evidence="3 4">
    <name type="scientific">Candidatus Nealsonbacteria bacterium CG_4_10_14_0_8_um_filter_37_14</name>
    <dbReference type="NCBI Taxonomy" id="1974684"/>
    <lineage>
        <taxon>Bacteria</taxon>
        <taxon>Candidatus Nealsoniibacteriota</taxon>
    </lineage>
</organism>
<keyword evidence="2" id="KW-0472">Membrane</keyword>
<feature type="coiled-coil region" evidence="1">
    <location>
        <begin position="41"/>
        <end position="75"/>
    </location>
</feature>
<gene>
    <name evidence="3" type="ORF">COY73_00795</name>
</gene>
<accession>A0A2M7R6V9</accession>
<reference evidence="4" key="1">
    <citation type="submission" date="2017-09" db="EMBL/GenBank/DDBJ databases">
        <title>Depth-based differentiation of microbial function through sediment-hosted aquifers and enrichment of novel symbionts in the deep terrestrial subsurface.</title>
        <authorList>
            <person name="Probst A.J."/>
            <person name="Ladd B."/>
            <person name="Jarett J.K."/>
            <person name="Geller-Mcgrath D.E."/>
            <person name="Sieber C.M.K."/>
            <person name="Emerson J.B."/>
            <person name="Anantharaman K."/>
            <person name="Thomas B.C."/>
            <person name="Malmstrom R."/>
            <person name="Stieglmeier M."/>
            <person name="Klingl A."/>
            <person name="Woyke T."/>
            <person name="Ryan C.M."/>
            <person name="Banfield J.F."/>
        </authorList>
    </citation>
    <scope>NUCLEOTIDE SEQUENCE [LARGE SCALE GENOMIC DNA]</scope>
</reference>
<sequence>MVAKFKKFKKRQSRQSRQSILSYALLGILIIAIIGFLIFANLKINQKRSKLSSQIESLKNQIQVLEERKKELQAGISYQKSEEYLEEIAREKLNLKNPGEGVIAFVKEETEREEIKEKKKFFEKFLAPVRSLLQKGAEKLKFW</sequence>
<dbReference type="Pfam" id="PF04977">
    <property type="entry name" value="DivIC"/>
    <property type="match status" value="1"/>
</dbReference>
<dbReference type="Proteomes" id="UP000230767">
    <property type="component" value="Unassembled WGS sequence"/>
</dbReference>